<name>A0A0S7C749_9BACT</name>
<dbReference type="GO" id="GO:0005829">
    <property type="term" value="C:cytosol"/>
    <property type="evidence" value="ECO:0007669"/>
    <property type="project" value="TreeGrafter"/>
</dbReference>
<dbReference type="PATRIC" id="fig|1678841.3.peg.3607"/>
<evidence type="ECO:0000313" key="4">
    <source>
        <dbReference type="EMBL" id="GAP45032.1"/>
    </source>
</evidence>
<dbReference type="InterPro" id="IPR014710">
    <property type="entry name" value="RmlC-like_jellyroll"/>
</dbReference>
<dbReference type="FunFam" id="2.60.120.10:FF:000016">
    <property type="entry name" value="Pyrimidine/purine nucleoside phosphorylase"/>
    <property type="match status" value="1"/>
</dbReference>
<reference evidence="4" key="1">
    <citation type="journal article" date="2015" name="Genome Announc.">
        <title>Draft Genome Sequence of Bacteroidales Strain TBC1, a Novel Isolate from a Methanogenic Wastewater Treatment System.</title>
        <authorList>
            <person name="Tourlousse D.M."/>
            <person name="Matsuura N."/>
            <person name="Sun L."/>
            <person name="Toyonaga M."/>
            <person name="Kuroda K."/>
            <person name="Ohashi A."/>
            <person name="Cruz R."/>
            <person name="Yamaguchi T."/>
            <person name="Sekiguchi Y."/>
        </authorList>
    </citation>
    <scope>NUCLEOTIDE SEQUENCE [LARGE SCALE GENOMIC DNA]</scope>
    <source>
        <strain evidence="4">TBC1</strain>
    </source>
</reference>
<comment type="catalytic activity">
    <reaction evidence="3">
        <text>adenosine + phosphate = alpha-D-ribose 1-phosphate + adenine</text>
        <dbReference type="Rhea" id="RHEA:27642"/>
        <dbReference type="ChEBI" id="CHEBI:16335"/>
        <dbReference type="ChEBI" id="CHEBI:16708"/>
        <dbReference type="ChEBI" id="CHEBI:43474"/>
        <dbReference type="ChEBI" id="CHEBI:57720"/>
        <dbReference type="EC" id="2.4.2.1"/>
    </reaction>
</comment>
<keyword evidence="5" id="KW-1185">Reference proteome</keyword>
<proteinExistence type="inferred from homology"/>
<dbReference type="OrthoDB" id="9793848at2"/>
<dbReference type="Gene3D" id="2.60.120.10">
    <property type="entry name" value="Jelly Rolls"/>
    <property type="match status" value="1"/>
</dbReference>
<comment type="similarity">
    <text evidence="3">Belongs to the nucleoside phosphorylase PpnP family.</text>
</comment>
<dbReference type="GO" id="GO:0004850">
    <property type="term" value="F:uridine phosphorylase activity"/>
    <property type="evidence" value="ECO:0007669"/>
    <property type="project" value="RHEA"/>
</dbReference>
<dbReference type="HAMAP" id="MF_01537">
    <property type="entry name" value="Nucleos_phosphorylase_PpnP"/>
    <property type="match status" value="1"/>
</dbReference>
<protein>
    <recommendedName>
        <fullName evidence="3">Pyrimidine/purine nucleoside phosphorylase</fullName>
        <ecNumber evidence="3">2.4.2.1</ecNumber>
        <ecNumber evidence="3">2.4.2.2</ecNumber>
    </recommendedName>
    <alternativeName>
        <fullName evidence="3">Adenosine phosphorylase</fullName>
    </alternativeName>
    <alternativeName>
        <fullName evidence="3">Cytidine phosphorylase</fullName>
    </alternativeName>
    <alternativeName>
        <fullName evidence="3">Guanosine phosphorylase</fullName>
    </alternativeName>
    <alternativeName>
        <fullName evidence="3">Inosine phosphorylase</fullName>
    </alternativeName>
    <alternativeName>
        <fullName evidence="3">Thymidine phosphorylase</fullName>
    </alternativeName>
    <alternativeName>
        <fullName evidence="3">Uridine phosphorylase</fullName>
    </alternativeName>
    <alternativeName>
        <fullName evidence="3">Xanthosine phosphorylase</fullName>
    </alternativeName>
</protein>
<evidence type="ECO:0000313" key="5">
    <source>
        <dbReference type="Proteomes" id="UP000053091"/>
    </source>
</evidence>
<dbReference type="InterPro" id="IPR009664">
    <property type="entry name" value="Ppnp"/>
</dbReference>
<dbReference type="PANTHER" id="PTHR36540">
    <property type="entry name" value="PYRIMIDINE/PURINE NUCLEOSIDE PHOSPHORYLASE"/>
    <property type="match status" value="1"/>
</dbReference>
<evidence type="ECO:0000256" key="3">
    <source>
        <dbReference type="HAMAP-Rule" id="MF_01537"/>
    </source>
</evidence>
<dbReference type="GO" id="GO:0009032">
    <property type="term" value="F:thymidine phosphorylase activity"/>
    <property type="evidence" value="ECO:0007669"/>
    <property type="project" value="RHEA"/>
</dbReference>
<dbReference type="InterPro" id="IPR011051">
    <property type="entry name" value="RmlC_Cupin_sf"/>
</dbReference>
<accession>A0A0S7C749</accession>
<dbReference type="SUPFAM" id="SSF51182">
    <property type="entry name" value="RmlC-like cupins"/>
    <property type="match status" value="1"/>
</dbReference>
<keyword evidence="1 3" id="KW-0328">Glycosyltransferase</keyword>
<comment type="catalytic activity">
    <reaction evidence="3">
        <text>xanthosine + phosphate = alpha-D-ribose 1-phosphate + xanthine</text>
        <dbReference type="Rhea" id="RHEA:27638"/>
        <dbReference type="ChEBI" id="CHEBI:17712"/>
        <dbReference type="ChEBI" id="CHEBI:18107"/>
        <dbReference type="ChEBI" id="CHEBI:43474"/>
        <dbReference type="ChEBI" id="CHEBI:57720"/>
        <dbReference type="EC" id="2.4.2.1"/>
    </reaction>
</comment>
<dbReference type="EC" id="2.4.2.1" evidence="3"/>
<dbReference type="PANTHER" id="PTHR36540:SF1">
    <property type="entry name" value="PYRIMIDINE_PURINE NUCLEOSIDE PHOSPHORYLASE"/>
    <property type="match status" value="1"/>
</dbReference>
<dbReference type="GO" id="GO:0047975">
    <property type="term" value="F:guanosine phosphorylase activity"/>
    <property type="evidence" value="ECO:0007669"/>
    <property type="project" value="RHEA"/>
</dbReference>
<dbReference type="EMBL" id="DF968183">
    <property type="protein sequence ID" value="GAP45032.1"/>
    <property type="molecule type" value="Genomic_DNA"/>
</dbReference>
<comment type="catalytic activity">
    <reaction evidence="3">
        <text>guanosine + phosphate = alpha-D-ribose 1-phosphate + guanine</text>
        <dbReference type="Rhea" id="RHEA:13233"/>
        <dbReference type="ChEBI" id="CHEBI:16235"/>
        <dbReference type="ChEBI" id="CHEBI:16750"/>
        <dbReference type="ChEBI" id="CHEBI:43474"/>
        <dbReference type="ChEBI" id="CHEBI:57720"/>
        <dbReference type="EC" id="2.4.2.1"/>
    </reaction>
</comment>
<dbReference type="RefSeq" id="WP_062045077.1">
    <property type="nucleotide sequence ID" value="NZ_DF968183.1"/>
</dbReference>
<comment type="catalytic activity">
    <reaction evidence="3">
        <text>uridine + phosphate = alpha-D-ribose 1-phosphate + uracil</text>
        <dbReference type="Rhea" id="RHEA:24388"/>
        <dbReference type="ChEBI" id="CHEBI:16704"/>
        <dbReference type="ChEBI" id="CHEBI:17568"/>
        <dbReference type="ChEBI" id="CHEBI:43474"/>
        <dbReference type="ChEBI" id="CHEBI:57720"/>
        <dbReference type="EC" id="2.4.2.2"/>
    </reaction>
</comment>
<comment type="catalytic activity">
    <reaction evidence="3">
        <text>a purine D-ribonucleoside + phosphate = a purine nucleobase + alpha-D-ribose 1-phosphate</text>
        <dbReference type="Rhea" id="RHEA:19805"/>
        <dbReference type="ChEBI" id="CHEBI:26386"/>
        <dbReference type="ChEBI" id="CHEBI:43474"/>
        <dbReference type="ChEBI" id="CHEBI:57720"/>
        <dbReference type="ChEBI" id="CHEBI:142355"/>
        <dbReference type="EC" id="2.4.2.1"/>
    </reaction>
</comment>
<dbReference type="GO" id="GO:0004731">
    <property type="term" value="F:purine-nucleoside phosphorylase activity"/>
    <property type="evidence" value="ECO:0007669"/>
    <property type="project" value="UniProtKB-UniRule"/>
</dbReference>
<comment type="function">
    <text evidence="3">Catalyzes the phosphorolysis of diverse nucleosides, yielding D-ribose 1-phosphate and the respective free bases. Can use uridine, adenosine, guanosine, cytidine, thymidine, inosine and xanthosine as substrates. Also catalyzes the reverse reactions.</text>
</comment>
<gene>
    <name evidence="3" type="primary">ppnP</name>
    <name evidence="4" type="ORF">TBC1_12848</name>
</gene>
<keyword evidence="2 3" id="KW-0808">Transferase</keyword>
<dbReference type="Pfam" id="PF06865">
    <property type="entry name" value="Ppnp"/>
    <property type="match status" value="1"/>
</dbReference>
<comment type="catalytic activity">
    <reaction evidence="3">
        <text>thymidine + phosphate = 2-deoxy-alpha-D-ribose 1-phosphate + thymine</text>
        <dbReference type="Rhea" id="RHEA:16037"/>
        <dbReference type="ChEBI" id="CHEBI:17748"/>
        <dbReference type="ChEBI" id="CHEBI:17821"/>
        <dbReference type="ChEBI" id="CHEBI:43474"/>
        <dbReference type="ChEBI" id="CHEBI:57259"/>
        <dbReference type="EC" id="2.4.2.2"/>
    </reaction>
</comment>
<dbReference type="STRING" id="1678841.TBC1_12848"/>
<evidence type="ECO:0000256" key="2">
    <source>
        <dbReference type="ARBA" id="ARBA00022679"/>
    </source>
</evidence>
<sequence>MFKTNDYFDGKVKSITFETIEGPATVGVMAAGEYEFGTSSVEYMTVISGEMDVKLPGESGWKTFLPFETFIVPANVKFGVRMKGDTAYRCLYR</sequence>
<organism evidence="4">
    <name type="scientific">Lentimicrobium saccharophilum</name>
    <dbReference type="NCBI Taxonomy" id="1678841"/>
    <lineage>
        <taxon>Bacteria</taxon>
        <taxon>Pseudomonadati</taxon>
        <taxon>Bacteroidota</taxon>
        <taxon>Bacteroidia</taxon>
        <taxon>Bacteroidales</taxon>
        <taxon>Lentimicrobiaceae</taxon>
        <taxon>Lentimicrobium</taxon>
    </lineage>
</organism>
<comment type="catalytic activity">
    <reaction evidence="3">
        <text>inosine + phosphate = alpha-D-ribose 1-phosphate + hypoxanthine</text>
        <dbReference type="Rhea" id="RHEA:27646"/>
        <dbReference type="ChEBI" id="CHEBI:17368"/>
        <dbReference type="ChEBI" id="CHEBI:17596"/>
        <dbReference type="ChEBI" id="CHEBI:43474"/>
        <dbReference type="ChEBI" id="CHEBI:57720"/>
        <dbReference type="EC" id="2.4.2.1"/>
    </reaction>
</comment>
<dbReference type="Proteomes" id="UP000053091">
    <property type="component" value="Unassembled WGS sequence"/>
</dbReference>
<evidence type="ECO:0000256" key="1">
    <source>
        <dbReference type="ARBA" id="ARBA00022676"/>
    </source>
</evidence>
<dbReference type="EC" id="2.4.2.2" evidence="3"/>
<comment type="catalytic activity">
    <reaction evidence="3">
        <text>cytidine + phosphate = cytosine + alpha-D-ribose 1-phosphate</text>
        <dbReference type="Rhea" id="RHEA:52540"/>
        <dbReference type="ChEBI" id="CHEBI:16040"/>
        <dbReference type="ChEBI" id="CHEBI:17562"/>
        <dbReference type="ChEBI" id="CHEBI:43474"/>
        <dbReference type="ChEBI" id="CHEBI:57720"/>
        <dbReference type="EC" id="2.4.2.2"/>
    </reaction>
</comment>
<dbReference type="AlphaFoldDB" id="A0A0S7C749"/>